<protein>
    <recommendedName>
        <fullName evidence="4">GLUG domain-containing protein</fullName>
    </recommendedName>
</protein>
<organism evidence="2 3">
    <name type="scientific">Caecibacteroides pullorum</name>
    <dbReference type="NCBI Taxonomy" id="2725562"/>
    <lineage>
        <taxon>Bacteria</taxon>
        <taxon>Pseudomonadati</taxon>
        <taxon>Bacteroidota</taxon>
        <taxon>Bacteroidia</taxon>
        <taxon>Bacteroidales</taxon>
        <taxon>Bacteroidaceae</taxon>
        <taxon>Caecibacteroides</taxon>
    </lineage>
</organism>
<reference evidence="2 3" key="1">
    <citation type="journal article" date="2021" name="Sci. Rep.">
        <title>The distribution of antibiotic resistance genes in chicken gut microbiota commensals.</title>
        <authorList>
            <person name="Juricova H."/>
            <person name="Matiasovicova J."/>
            <person name="Kubasova T."/>
            <person name="Cejkova D."/>
            <person name="Rychlik I."/>
        </authorList>
    </citation>
    <scope>NUCLEOTIDE SEQUENCE [LARGE SCALE GENOMIC DNA]</scope>
    <source>
        <strain evidence="2 3">An421</strain>
    </source>
</reference>
<dbReference type="Gene3D" id="2.160.20.110">
    <property type="match status" value="2"/>
</dbReference>
<feature type="chain" id="PRO_5041219601" description="GLUG domain-containing protein" evidence="1">
    <location>
        <begin position="22"/>
        <end position="693"/>
    </location>
</feature>
<dbReference type="AlphaFoldDB" id="A0AA41D924"/>
<sequence>MKQIKAILYLAVLTAMVSACSEDELADNTRPSGKVPMEFYANTDASTRTELTTGNAVYWEANDTISLFDPNGDNNRFYTTESGPSVTFTGEATPVEGTYYALYPYDANAQIKGTTITTTLPAEQDAREGSFAQGLNPSVATADAQHNLCFKNVCALVKFTLVENITTTITKATLCGNNGEALAGTLTIDASQENPIANVDPEWAGIEIALKGNLIAGKNYYFVTAPATLSNGITLTLYNSDGYIWKREGTQSATFTASRILNLGTMQPDEFEPEQGYEVIDGTYHIYNAKGLQAWASDTDVLNKSVILEKDIDLTNVDWTPVGSNMNTGTGYAGDFDGNGKFIYNLVVESDASNVGFFGGLAEKAKVHNVKFANAQVTATSGAAYAGVIAGSSMGKIESCNVRSSQVAGHYAGAIVGNNSVQVNGCNALDVEVSATHAAGGIAGASYGKTEYCSVSGNSHITTTGSSTRAGGIIGTSSQEGGVSTSGRLLKCAVDGATISGYWAGGIAGENSFGIVAQCIANRVTVTHNSSQPSSRLGGVVGYNTRGDVVASYSAYSTIGTEKLISEAMGGIVGYNNNSSSNVYGCYSTHVSLLGTVNNRGSIAGYTGGHVTSCYAILPDGVTGISLVGGGSFSSDHCVDAGGANYEVLVTGVDNLTASDGSVWEAVKIWDLTASGTPTIVSTYICEPPATKP</sequence>
<evidence type="ECO:0008006" key="4">
    <source>
        <dbReference type="Google" id="ProtNLM"/>
    </source>
</evidence>
<gene>
    <name evidence="2" type="ORF">H6D15_01130</name>
</gene>
<dbReference type="RefSeq" id="WP_204970801.1">
    <property type="nucleotide sequence ID" value="NZ_JAAZTS010000001.1"/>
</dbReference>
<accession>A0AA41D924</accession>
<evidence type="ECO:0000313" key="3">
    <source>
        <dbReference type="Proteomes" id="UP000698924"/>
    </source>
</evidence>
<name>A0AA41D924_9BACT</name>
<dbReference type="PROSITE" id="PS51257">
    <property type="entry name" value="PROKAR_LIPOPROTEIN"/>
    <property type="match status" value="1"/>
</dbReference>
<comment type="caution">
    <text evidence="2">The sequence shown here is derived from an EMBL/GenBank/DDBJ whole genome shotgun (WGS) entry which is preliminary data.</text>
</comment>
<feature type="signal peptide" evidence="1">
    <location>
        <begin position="1"/>
        <end position="21"/>
    </location>
</feature>
<evidence type="ECO:0000256" key="1">
    <source>
        <dbReference type="SAM" id="SignalP"/>
    </source>
</evidence>
<evidence type="ECO:0000313" key="2">
    <source>
        <dbReference type="EMBL" id="MBM6856217.1"/>
    </source>
</evidence>
<dbReference type="EMBL" id="JACJMO010000001">
    <property type="protein sequence ID" value="MBM6856217.1"/>
    <property type="molecule type" value="Genomic_DNA"/>
</dbReference>
<dbReference type="CDD" id="cd13120">
    <property type="entry name" value="BF2867_like_N"/>
    <property type="match status" value="1"/>
</dbReference>
<keyword evidence="1" id="KW-0732">Signal</keyword>
<dbReference type="Proteomes" id="UP000698924">
    <property type="component" value="Unassembled WGS sequence"/>
</dbReference>
<proteinExistence type="predicted"/>
<keyword evidence="3" id="KW-1185">Reference proteome</keyword>